<organism evidence="2">
    <name type="scientific">Bodo saltans</name>
    <name type="common">Flagellated protozoan</name>
    <dbReference type="NCBI Taxonomy" id="75058"/>
    <lineage>
        <taxon>Eukaryota</taxon>
        <taxon>Discoba</taxon>
        <taxon>Euglenozoa</taxon>
        <taxon>Kinetoplastea</taxon>
        <taxon>Metakinetoplastina</taxon>
        <taxon>Eubodonida</taxon>
        <taxon>Bodonidae</taxon>
        <taxon>Bodo</taxon>
    </lineage>
</organism>
<dbReference type="InterPro" id="IPR011989">
    <property type="entry name" value="ARM-like"/>
</dbReference>
<dbReference type="AlphaFoldDB" id="B6DTK7"/>
<dbReference type="EMBL" id="FJ168556">
    <property type="protein sequence ID" value="ACI16041.1"/>
    <property type="molecule type" value="Genomic_DNA"/>
</dbReference>
<evidence type="ECO:0000313" key="2">
    <source>
        <dbReference type="EMBL" id="ACI16041.1"/>
    </source>
</evidence>
<reference evidence="2" key="1">
    <citation type="submission" date="2008-08" db="EMBL/GenBank/DDBJ databases">
        <title>Insights into the genome sequence of a free-living kinetoplastid: Bodo saltans (Kinetoplastida: Euglenozoa).</title>
        <authorList>
            <person name="Jackson A.P."/>
            <person name="Quail M.A."/>
            <person name="Berriman M."/>
        </authorList>
    </citation>
    <scope>NUCLEOTIDE SEQUENCE</scope>
    <source>
        <strain evidence="2">Lake Konstanz</strain>
    </source>
</reference>
<accession>B6DTK7</accession>
<dbReference type="Gene3D" id="1.25.10.10">
    <property type="entry name" value="Leucine-rich Repeat Variant"/>
    <property type="match status" value="1"/>
</dbReference>
<feature type="region of interest" description="Disordered" evidence="1">
    <location>
        <begin position="785"/>
        <end position="804"/>
    </location>
</feature>
<protein>
    <submittedName>
        <fullName evidence="2">Uncharacterized protein</fullName>
    </submittedName>
</protein>
<feature type="region of interest" description="Disordered" evidence="1">
    <location>
        <begin position="850"/>
        <end position="890"/>
    </location>
</feature>
<evidence type="ECO:0000256" key="1">
    <source>
        <dbReference type="SAM" id="MobiDB-lite"/>
    </source>
</evidence>
<dbReference type="VEuPathDB" id="TriTrypDB:BSAL_94450"/>
<dbReference type="InterPro" id="IPR016024">
    <property type="entry name" value="ARM-type_fold"/>
</dbReference>
<sequence length="1110" mass="121598">MGLGYLAISPAGSIPSFCLLNCALHFESVERFVRTSFHCSLGFFFRKKVERHRPQPIMSLPTAPQAGGSAAVNQQRLEERSVILHVGALLHSLTARWNGVSVAGVSAMHNEMAMDAPQIAMRDACDLTTMISQVVSNARRDPGDLRAVLFEAHPQLLAILLSLLQAPQSAVPDDSVAVFLVSLLNTLTDIVCATCQETSPQEENTDSLSDAGSWQYLRNMMIHALRSQETVPLIVGMLNPALPESVQQSAAEFLFALLARVDEARIATAHTSCFGALYNSLSEQQSPTLRAFVAACIRELANTQAEAFWENAALMETLIRLIPLDEAPDVRALAAETLETVMQQMSSIHGQRAVTTFARLRELSAAIVDRLEAEDIIECQIAVLKLTETLLDLEKSGSSEDADLPQRTSSTKPSRSFVSTFSEYLLSSYGDRLLVQLLQPNSRVGSLAARCLRLLIQVAPFYRFAAFGLVQHFPSLSKMLKLCVTLASDLDGNRDVVTQVVRVETSLAVTLCLAQDPRARQLLDSQLIEHPHYTSQLRSALLSNLNSAALDYYEDVFIIDAVGDLITHVDAVEWETVGPMSPIATAARPTKQSVSELFERQEHKWSTSPALDDHIDAGQRQHHLGNRRMQLQTTRPVSDLQRAQLQRLAFILVTYAAHRTLGQHLSSQAPRSHSSQTYDESPMVDVSPISAAWVPPTESGPVPTRSSMLREWGAHPHKAGAVMRAAETIRESGQTTMNYASDSFAVASGRTEVLSATGAAKVVPRQGAPQQRRTTQQNISIQYTNTARRVSPHRSGSVAHRTTTTRRYTKFDHALKLAMQFAQYFRGAGSGGGATTSSVQAIATFETNGNGFARRVPQSQTTASSSHQDPSSSLGPGSLPPPSSSQQRSWSVDQLKEGDLFFFSLQILDVSHHSLEQVRARAIRHLNVIKKAFVVTPQAAKSRRWFLFDMATHILPGIIHVISQLIELFVLHGDETAKFPIVLFREQALRDEEGDHGNGAASSSELHAGNLLEVLDQVRFYFSNVTKANPTIAAGSPQRSTYLADLENKIAILSAKKFDGRSEVPAAAAENGAFSLHEPSASTASRRAHDVSPSLRMPRSFQYDSDEDDV</sequence>
<feature type="compositionally biased region" description="Polar residues" evidence="1">
    <location>
        <begin position="857"/>
        <end position="869"/>
    </location>
</feature>
<name>B6DTK7_BODSA</name>
<feature type="region of interest" description="Disordered" evidence="1">
    <location>
        <begin position="1070"/>
        <end position="1110"/>
    </location>
</feature>
<dbReference type="SUPFAM" id="SSF48371">
    <property type="entry name" value="ARM repeat"/>
    <property type="match status" value="1"/>
</dbReference>
<proteinExistence type="predicted"/>